<name>A0A387HEQ4_9ACTN</name>
<dbReference type="InterPro" id="IPR043863">
    <property type="entry name" value="DUF5825"/>
</dbReference>
<dbReference type="Proteomes" id="UP000271554">
    <property type="component" value="Chromosome"/>
</dbReference>
<proteinExistence type="predicted"/>
<dbReference type="RefSeq" id="WP_120721643.1">
    <property type="nucleotide sequence ID" value="NZ_CP032698.1"/>
</dbReference>
<keyword evidence="2" id="KW-1185">Reference proteome</keyword>
<organism evidence="1 2">
    <name type="scientific">Streptomyces hundungensis</name>
    <dbReference type="NCBI Taxonomy" id="1077946"/>
    <lineage>
        <taxon>Bacteria</taxon>
        <taxon>Bacillati</taxon>
        <taxon>Actinomycetota</taxon>
        <taxon>Actinomycetes</taxon>
        <taxon>Kitasatosporales</taxon>
        <taxon>Streptomycetaceae</taxon>
        <taxon>Streptomyces</taxon>
    </lineage>
</organism>
<protein>
    <submittedName>
        <fullName evidence="1">Uncharacterized protein</fullName>
    </submittedName>
</protein>
<sequence length="224" mass="24895">MTLDVDVATIPEVSSGSRFGLWRHRDAAVRALPDVYLGHRPLGGDAVEEARRAYELGARFVSIEPLAVLGPDGDAERTTQVLSLVRELSSRGVEVDWRARLVPGGPEWWVFGHLFPPAVLEGPGGDEALASWRSRYHVGRCFLRRGPGFVQIRDRRHGGFRRLTISDAAYLTAIDALLAGRGADAVPAPIVAAFEKQHLAVRFGSEIWWAPYRLQRWPLPSWEV</sequence>
<evidence type="ECO:0000313" key="2">
    <source>
        <dbReference type="Proteomes" id="UP000271554"/>
    </source>
</evidence>
<evidence type="ECO:0000313" key="1">
    <source>
        <dbReference type="EMBL" id="AYG80743.1"/>
    </source>
</evidence>
<dbReference type="OrthoDB" id="3624112at2"/>
<dbReference type="EMBL" id="CP032698">
    <property type="protein sequence ID" value="AYG80743.1"/>
    <property type="molecule type" value="Genomic_DNA"/>
</dbReference>
<dbReference type="AlphaFoldDB" id="A0A387HEQ4"/>
<gene>
    <name evidence="1" type="ORF">DWB77_02881</name>
</gene>
<dbReference type="KEGG" id="shun:DWB77_02881"/>
<accession>A0A387HEQ4</accession>
<reference evidence="1 2" key="1">
    <citation type="submission" date="2018-10" db="EMBL/GenBank/DDBJ databases">
        <title>Relationship between Morphology and Antimicrobial Activity in Streptomyces.</title>
        <authorList>
            <person name="Kang H.J."/>
            <person name="Kim S.B."/>
        </authorList>
    </citation>
    <scope>NUCLEOTIDE SEQUENCE [LARGE SCALE GENOMIC DNA]</scope>
    <source>
        <strain evidence="1 2">BH38</strain>
    </source>
</reference>
<dbReference type="Pfam" id="PF19142">
    <property type="entry name" value="DUF5825"/>
    <property type="match status" value="1"/>
</dbReference>